<dbReference type="RefSeq" id="XP_011130575.1">
    <property type="nucleotide sequence ID" value="XM_011132273.1"/>
</dbReference>
<organism evidence="2 3">
    <name type="scientific">Gregarina niphandrodes</name>
    <name type="common">Septate eugregarine</name>
    <dbReference type="NCBI Taxonomy" id="110365"/>
    <lineage>
        <taxon>Eukaryota</taxon>
        <taxon>Sar</taxon>
        <taxon>Alveolata</taxon>
        <taxon>Apicomplexa</taxon>
        <taxon>Conoidasida</taxon>
        <taxon>Gregarinasina</taxon>
        <taxon>Eugregarinorida</taxon>
        <taxon>Gregarinidae</taxon>
        <taxon>Gregarina</taxon>
    </lineage>
</organism>
<comment type="caution">
    <text evidence="2">The sequence shown here is derived from an EMBL/GenBank/DDBJ whole genome shotgun (WGS) entry which is preliminary data.</text>
</comment>
<dbReference type="GeneID" id="22912862"/>
<feature type="compositionally biased region" description="Low complexity" evidence="1">
    <location>
        <begin position="192"/>
        <end position="204"/>
    </location>
</feature>
<dbReference type="Proteomes" id="UP000019763">
    <property type="component" value="Unassembled WGS sequence"/>
</dbReference>
<keyword evidence="3" id="KW-1185">Reference proteome</keyword>
<gene>
    <name evidence="2" type="ORF">GNI_078670</name>
</gene>
<dbReference type="VEuPathDB" id="CryptoDB:GNI_078670"/>
<evidence type="ECO:0000256" key="1">
    <source>
        <dbReference type="SAM" id="MobiDB-lite"/>
    </source>
</evidence>
<feature type="compositionally biased region" description="Polar residues" evidence="1">
    <location>
        <begin position="1"/>
        <end position="18"/>
    </location>
</feature>
<feature type="region of interest" description="Disordered" evidence="1">
    <location>
        <begin position="287"/>
        <end position="309"/>
    </location>
</feature>
<dbReference type="EMBL" id="AFNH02000589">
    <property type="protein sequence ID" value="EZG66603.1"/>
    <property type="molecule type" value="Genomic_DNA"/>
</dbReference>
<evidence type="ECO:0000313" key="3">
    <source>
        <dbReference type="Proteomes" id="UP000019763"/>
    </source>
</evidence>
<dbReference type="AlphaFoldDB" id="A0A023B6M3"/>
<protein>
    <submittedName>
        <fullName evidence="2">Uncharacterized protein</fullName>
    </submittedName>
</protein>
<reference evidence="2" key="1">
    <citation type="submission" date="2013-12" db="EMBL/GenBank/DDBJ databases">
        <authorList>
            <person name="Omoto C.K."/>
            <person name="Sibley D."/>
            <person name="Venepally P."/>
            <person name="Hadjithomas M."/>
            <person name="Karamycheva S."/>
            <person name="Brunk B."/>
            <person name="Roos D."/>
            <person name="Caler E."/>
            <person name="Lorenzi H."/>
        </authorList>
    </citation>
    <scope>NUCLEOTIDE SEQUENCE</scope>
</reference>
<feature type="region of interest" description="Disordered" evidence="1">
    <location>
        <begin position="183"/>
        <end position="204"/>
    </location>
</feature>
<feature type="region of interest" description="Disordered" evidence="1">
    <location>
        <begin position="1"/>
        <end position="22"/>
    </location>
</feature>
<evidence type="ECO:0000313" key="2">
    <source>
        <dbReference type="EMBL" id="EZG66603.1"/>
    </source>
</evidence>
<sequence length="320" mass="33306">MAGESASPSSRVTATSTLPARPTCLAPIGSDVWPFAGGVGSSAGSVELEGGAESSASAVLAESSPRATPPRWRVIYRAAVDDVQMLVSRSTPEDSSASVTVQSIFVTDHNGLPVLNSKFGAGPAQRPVLAAQVSADSLSLDCSDFRLELELASLDPLEPLMGFFPEQRARLLAILPFLKKNAPAPPTPASPGSPGSLGSPSSLGAEPGRVQSFITLDTHLLDQHNLMSTLKLGSVTSVISQPAAALAVWPVFPVFLDAAPATAHRATDADASPLEVFHAALYRGKFSATPRPETPPTSTPSPADKPPRRVDLKLSGFEVW</sequence>
<proteinExistence type="predicted"/>
<accession>A0A023B6M3</accession>
<name>A0A023B6M3_GRENI</name>
<feature type="non-terminal residue" evidence="2">
    <location>
        <position position="320"/>
    </location>
</feature>